<organism evidence="2 3">
    <name type="scientific">Bradyrhizobium japonicum</name>
    <dbReference type="NCBI Taxonomy" id="375"/>
    <lineage>
        <taxon>Bacteria</taxon>
        <taxon>Pseudomonadati</taxon>
        <taxon>Pseudomonadota</taxon>
        <taxon>Alphaproteobacteria</taxon>
        <taxon>Hyphomicrobiales</taxon>
        <taxon>Nitrobacteraceae</taxon>
        <taxon>Bradyrhizobium</taxon>
    </lineage>
</organism>
<dbReference type="Pfam" id="PF13738">
    <property type="entry name" value="Pyr_redox_3"/>
    <property type="match status" value="1"/>
</dbReference>
<name>A0ABV2RQU0_BRAJP</name>
<dbReference type="InterPro" id="IPR050982">
    <property type="entry name" value="Auxin_biosynth/cation_transpt"/>
</dbReference>
<evidence type="ECO:0000313" key="2">
    <source>
        <dbReference type="EMBL" id="MET4719227.1"/>
    </source>
</evidence>
<reference evidence="2 3" key="1">
    <citation type="submission" date="2024-06" db="EMBL/GenBank/DDBJ databases">
        <title>Genomic Encyclopedia of Type Strains, Phase V (KMG-V): Genome sequencing to study the core and pangenomes of soil and plant-associated prokaryotes.</title>
        <authorList>
            <person name="Whitman W."/>
        </authorList>
    </citation>
    <scope>NUCLEOTIDE SEQUENCE [LARGE SCALE GENOMIC DNA]</scope>
    <source>
        <strain evidence="2 3">USDA 160</strain>
    </source>
</reference>
<keyword evidence="1" id="KW-0560">Oxidoreductase</keyword>
<dbReference type="InterPro" id="IPR024000">
    <property type="entry name" value="CHP04046_FMN-dependent"/>
</dbReference>
<comment type="caution">
    <text evidence="2">The sequence shown here is derived from an EMBL/GenBank/DDBJ whole genome shotgun (WGS) entry which is preliminary data.</text>
</comment>
<dbReference type="InterPro" id="IPR036188">
    <property type="entry name" value="FAD/NAD-bd_sf"/>
</dbReference>
<keyword evidence="3" id="KW-1185">Reference proteome</keyword>
<gene>
    <name evidence="2" type="ORF">ABIF63_003333</name>
</gene>
<dbReference type="RefSeq" id="WP_038959763.1">
    <property type="nucleotide sequence ID" value="NZ_CP066351.1"/>
</dbReference>
<protein>
    <submittedName>
        <fullName evidence="2">Flavoprotein involved in K+ transport</fullName>
    </submittedName>
</protein>
<dbReference type="PANTHER" id="PTHR43539:SF78">
    <property type="entry name" value="FLAVIN-CONTAINING MONOOXYGENASE"/>
    <property type="match status" value="1"/>
</dbReference>
<evidence type="ECO:0000256" key="1">
    <source>
        <dbReference type="ARBA" id="ARBA00023002"/>
    </source>
</evidence>
<accession>A0ABV2RQU0</accession>
<dbReference type="PRINTS" id="PR00411">
    <property type="entry name" value="PNDRDTASEI"/>
</dbReference>
<dbReference type="PANTHER" id="PTHR43539">
    <property type="entry name" value="FLAVIN-BINDING MONOOXYGENASE-LIKE PROTEIN (AFU_ORTHOLOGUE AFUA_4G09220)"/>
    <property type="match status" value="1"/>
</dbReference>
<proteinExistence type="predicted"/>
<dbReference type="EMBL" id="JBEPTQ010000002">
    <property type="protein sequence ID" value="MET4719227.1"/>
    <property type="molecule type" value="Genomic_DNA"/>
</dbReference>
<sequence>MSDLHTQYPVVVIGGGQAGLAVSAQLKAHGIEHVVLEKNTIAHSWKTQRWDAFCLVTPNWQCRLPGFPYAGSDPHGFMLRDEIVTYIEDFARHIDAPVREGVAVTRLRQSGHGFMLETTIGEIAAGSIVLAVSGYHVPKVLPFADRLDPSITQIHSSAYRNPDQLPPGEILVVGSGQSGCQIAEDLHLAGRKVHLAVGSAPRCPRFYRGRDAVDWLDDLGQYDLPVDKHSLKEGVRKNANHYLTGRDGGRDIDLRRFALEGMKLYGRLKDGRGTSLQLGDDLQVNLDNADRVYNGICRMIDEHIARNRIAAPVTPHYAPVWSPTAVPTELDLAASGISSIVWTTGFRSDWSWVDLPMFDGTGYPTHKRGITSIDGAYVVGLPWLYTWGSGRFVGIGRDAEFVADHIMERSNASHADAYRAGRRELSQDTAREAV</sequence>
<evidence type="ECO:0000313" key="3">
    <source>
        <dbReference type="Proteomes" id="UP001549291"/>
    </source>
</evidence>
<dbReference type="Proteomes" id="UP001549291">
    <property type="component" value="Unassembled WGS sequence"/>
</dbReference>
<dbReference type="Gene3D" id="3.50.50.60">
    <property type="entry name" value="FAD/NAD(P)-binding domain"/>
    <property type="match status" value="2"/>
</dbReference>
<dbReference type="SUPFAM" id="SSF51905">
    <property type="entry name" value="FAD/NAD(P)-binding domain"/>
    <property type="match status" value="1"/>
</dbReference>
<dbReference type="SUPFAM" id="SSF51971">
    <property type="entry name" value="Nucleotide-binding domain"/>
    <property type="match status" value="1"/>
</dbReference>
<dbReference type="NCBIfam" id="TIGR04046">
    <property type="entry name" value="MSMEG_0569_nitr"/>
    <property type="match status" value="1"/>
</dbReference>